<dbReference type="InterPro" id="IPR013154">
    <property type="entry name" value="ADH-like_N"/>
</dbReference>
<dbReference type="PANTHER" id="PTHR43677">
    <property type="entry name" value="SHORT-CHAIN DEHYDROGENASE/REDUCTASE"/>
    <property type="match status" value="1"/>
</dbReference>
<reference evidence="2 3" key="1">
    <citation type="submission" date="2016-06" db="EMBL/GenBank/DDBJ databases">
        <title>Genome sequence of Tepidimonas fonticaldi PL17.</title>
        <authorList>
            <person name="Pinnaka A.K."/>
        </authorList>
    </citation>
    <scope>NUCLEOTIDE SEQUENCE [LARGE SCALE GENOMIC DNA]</scope>
    <source>
        <strain evidence="2 3">PL17</strain>
    </source>
</reference>
<comment type="caution">
    <text evidence="2">The sequence shown here is derived from an EMBL/GenBank/DDBJ whole genome shotgun (WGS) entry which is preliminary data.</text>
</comment>
<evidence type="ECO:0000259" key="1">
    <source>
        <dbReference type="SMART" id="SM00829"/>
    </source>
</evidence>
<feature type="domain" description="Enoyl reductase (ER)" evidence="1">
    <location>
        <begin position="15"/>
        <end position="327"/>
    </location>
</feature>
<sequence length="331" mass="34294">MFQALLIDKTDAGYGCALTELADDRLPAGEVTVRVSHSTLNYKDALAITGRSPVVRQFPMVPGIDLAGTVEASDDPRFQPGDAVLLNGWGVGEVHWGGLAQRARLKADWLLPLPAGLTAWDAMAIGTAGYTAMLCVMALQAHWAAQGVAPGAGDVLVTGAGGGVGSVAIALLARAGHRVVASTGRPHEADYLQALGAAEVIDRATLAAPGKPLQKERWIGVVDAVGSHTLANACASTRYGGAVAACGLAQGMDFPATVAPFILRGVTLYGIDSVMAPLARRRTAWQRLAAELDRALLARMTRTIPLADAIAAADDVLAGRVRGRLVVDVNA</sequence>
<dbReference type="Gene3D" id="3.40.50.720">
    <property type="entry name" value="NAD(P)-binding Rossmann-like Domain"/>
    <property type="match status" value="1"/>
</dbReference>
<accession>A0A1A6DTZ4</accession>
<dbReference type="OrthoDB" id="9782155at2"/>
<gene>
    <name evidence="2" type="ORF">A9O67_04185</name>
</gene>
<organism evidence="2 3">
    <name type="scientific">Tepidimonas fonticaldi</name>
    <dbReference type="NCBI Taxonomy" id="1101373"/>
    <lineage>
        <taxon>Bacteria</taxon>
        <taxon>Pseudomonadati</taxon>
        <taxon>Pseudomonadota</taxon>
        <taxon>Betaproteobacteria</taxon>
        <taxon>Burkholderiales</taxon>
        <taxon>Tepidimonas</taxon>
    </lineage>
</organism>
<dbReference type="NCBIfam" id="TIGR02823">
    <property type="entry name" value="oxido_YhdH"/>
    <property type="match status" value="1"/>
</dbReference>
<evidence type="ECO:0000313" key="2">
    <source>
        <dbReference type="EMBL" id="OBS30254.1"/>
    </source>
</evidence>
<keyword evidence="3" id="KW-1185">Reference proteome</keyword>
<evidence type="ECO:0000313" key="3">
    <source>
        <dbReference type="Proteomes" id="UP000091969"/>
    </source>
</evidence>
<dbReference type="RefSeq" id="WP_068608518.1">
    <property type="nucleotide sequence ID" value="NZ_LZDH01000056.1"/>
</dbReference>
<dbReference type="InterPro" id="IPR051397">
    <property type="entry name" value="Zn-ADH-like_protein"/>
</dbReference>
<dbReference type="Gene3D" id="3.90.180.10">
    <property type="entry name" value="Medium-chain alcohol dehydrogenases, catalytic domain"/>
    <property type="match status" value="1"/>
</dbReference>
<dbReference type="InterPro" id="IPR013149">
    <property type="entry name" value="ADH-like_C"/>
</dbReference>
<dbReference type="InterPro" id="IPR014188">
    <property type="entry name" value="Acrylyl-CoA_reductase_AcuI"/>
</dbReference>
<proteinExistence type="predicted"/>
<dbReference type="Proteomes" id="UP000091969">
    <property type="component" value="Unassembled WGS sequence"/>
</dbReference>
<dbReference type="GO" id="GO:0043957">
    <property type="term" value="F:acryloyl-CoA reductase (NADPH) activity"/>
    <property type="evidence" value="ECO:0007669"/>
    <property type="project" value="TreeGrafter"/>
</dbReference>
<dbReference type="InterPro" id="IPR011032">
    <property type="entry name" value="GroES-like_sf"/>
</dbReference>
<dbReference type="EMBL" id="LZDH01000056">
    <property type="protein sequence ID" value="OBS30254.1"/>
    <property type="molecule type" value="Genomic_DNA"/>
</dbReference>
<dbReference type="InterPro" id="IPR020843">
    <property type="entry name" value="ER"/>
</dbReference>
<dbReference type="SUPFAM" id="SSF50129">
    <property type="entry name" value="GroES-like"/>
    <property type="match status" value="1"/>
</dbReference>
<protein>
    <submittedName>
        <fullName evidence="2">Alcohol dehydrogenase</fullName>
    </submittedName>
</protein>
<dbReference type="CDD" id="cd08288">
    <property type="entry name" value="MDR_yhdh"/>
    <property type="match status" value="1"/>
</dbReference>
<dbReference type="AlphaFoldDB" id="A0A1A6DTZ4"/>
<dbReference type="InterPro" id="IPR036291">
    <property type="entry name" value="NAD(P)-bd_dom_sf"/>
</dbReference>
<dbReference type="Pfam" id="PF00107">
    <property type="entry name" value="ADH_zinc_N"/>
    <property type="match status" value="1"/>
</dbReference>
<dbReference type="SUPFAM" id="SSF51735">
    <property type="entry name" value="NAD(P)-binding Rossmann-fold domains"/>
    <property type="match status" value="1"/>
</dbReference>
<dbReference type="STRING" id="1101373.A9O67_04185"/>
<dbReference type="Pfam" id="PF08240">
    <property type="entry name" value="ADH_N"/>
    <property type="match status" value="1"/>
</dbReference>
<name>A0A1A6DTZ4_9BURK</name>
<dbReference type="SMART" id="SM00829">
    <property type="entry name" value="PKS_ER"/>
    <property type="match status" value="1"/>
</dbReference>
<dbReference type="PANTHER" id="PTHR43677:SF1">
    <property type="entry name" value="ACRYLYL-COA REDUCTASE ACUI-RELATED"/>
    <property type="match status" value="1"/>
</dbReference>